<dbReference type="InterPro" id="IPR011746">
    <property type="entry name" value="Trp_synth-assoc_CHP"/>
</dbReference>
<proteinExistence type="predicted"/>
<accession>A0A7H0SPN5</accession>
<dbReference type="Proteomes" id="UP000516320">
    <property type="component" value="Chromosome"/>
</dbReference>
<dbReference type="NCBIfam" id="TIGR02234">
    <property type="entry name" value="trp_oprn_chp"/>
    <property type="match status" value="1"/>
</dbReference>
<keyword evidence="2" id="KW-1185">Reference proteome</keyword>
<dbReference type="Pfam" id="PF09534">
    <property type="entry name" value="Trp_oprn_chp"/>
    <property type="match status" value="1"/>
</dbReference>
<evidence type="ECO:0000313" key="1">
    <source>
        <dbReference type="EMBL" id="QNQ90510.1"/>
    </source>
</evidence>
<dbReference type="KEGG" id="cpoy:GP475_07560"/>
<dbReference type="RefSeq" id="WP_187973824.1">
    <property type="nucleotide sequence ID" value="NZ_CP046884.1"/>
</dbReference>
<name>A0A7H0SPN5_9CORY</name>
<sequence>MDKAQEDKTRARFAALLLGISALVIWLSSRMAWVSISAFDDKSGEHHENLVGASWSTEMTALALVLIAGCIAALVLRRWGRRIIGLVAALAAVGASWAPMHLLLTGGDPERARSILTSGANNARLTDPVSLSQWAQLTDMQLHPLWPGVALGGCALALFAGVLLMIRPGSDSASPDKYQRKQQREHTIQQELAENSDSDRVMWDALDADIDPTDADSRSC</sequence>
<dbReference type="AlphaFoldDB" id="A0A7H0SPN5"/>
<reference evidence="1 2" key="1">
    <citation type="submission" date="2019-12" db="EMBL/GenBank/DDBJ databases">
        <title>Corynebacterium sp. nov., isolated from feces of the Anser Albifrons in China.</title>
        <authorList>
            <person name="Liu Q."/>
        </authorList>
    </citation>
    <scope>NUCLEOTIDE SEQUENCE [LARGE SCALE GENOMIC DNA]</scope>
    <source>
        <strain evidence="1 2">4H37-19</strain>
    </source>
</reference>
<organism evidence="1 2">
    <name type="scientific">Corynebacterium poyangense</name>
    <dbReference type="NCBI Taxonomy" id="2684405"/>
    <lineage>
        <taxon>Bacteria</taxon>
        <taxon>Bacillati</taxon>
        <taxon>Actinomycetota</taxon>
        <taxon>Actinomycetes</taxon>
        <taxon>Mycobacteriales</taxon>
        <taxon>Corynebacteriaceae</taxon>
        <taxon>Corynebacterium</taxon>
    </lineage>
</organism>
<dbReference type="EMBL" id="CP046884">
    <property type="protein sequence ID" value="QNQ90510.1"/>
    <property type="molecule type" value="Genomic_DNA"/>
</dbReference>
<gene>
    <name evidence="1" type="ORF">GP475_07560</name>
</gene>
<evidence type="ECO:0000313" key="2">
    <source>
        <dbReference type="Proteomes" id="UP000516320"/>
    </source>
</evidence>
<dbReference type="InterPro" id="IPR019051">
    <property type="entry name" value="Trp_biosyn_TM_oprn/chp"/>
</dbReference>
<protein>
    <submittedName>
        <fullName evidence="1">TIGR02234 family membrane protein</fullName>
    </submittedName>
</protein>